<dbReference type="GO" id="GO:0004518">
    <property type="term" value="F:nuclease activity"/>
    <property type="evidence" value="ECO:0007669"/>
    <property type="project" value="UniProtKB-KW"/>
</dbReference>
<comment type="similarity">
    <text evidence="3">Belongs to the HARBI1 family.</text>
</comment>
<feature type="domain" description="DDE Tnp4" evidence="8">
    <location>
        <begin position="110"/>
        <end position="238"/>
    </location>
</feature>
<name>A0A151NW83_ALLMI</name>
<keyword evidence="10" id="KW-1185">Reference proteome</keyword>
<protein>
    <recommendedName>
        <fullName evidence="8">DDE Tnp4 domain-containing protein</fullName>
    </recommendedName>
</protein>
<gene>
    <name evidence="9" type="ORF">Y1Q_0013729</name>
</gene>
<dbReference type="InterPro" id="IPR027806">
    <property type="entry name" value="HARBI1_dom"/>
</dbReference>
<dbReference type="AlphaFoldDB" id="A0A151NW83"/>
<accession>A0A151NW83</accession>
<organism evidence="9 10">
    <name type="scientific">Alligator mississippiensis</name>
    <name type="common">American alligator</name>
    <dbReference type="NCBI Taxonomy" id="8496"/>
    <lineage>
        <taxon>Eukaryota</taxon>
        <taxon>Metazoa</taxon>
        <taxon>Chordata</taxon>
        <taxon>Craniata</taxon>
        <taxon>Vertebrata</taxon>
        <taxon>Euteleostomi</taxon>
        <taxon>Archelosauria</taxon>
        <taxon>Archosauria</taxon>
        <taxon>Crocodylia</taxon>
        <taxon>Alligatoridae</taxon>
        <taxon>Alligatorinae</taxon>
        <taxon>Alligator</taxon>
    </lineage>
</organism>
<keyword evidence="6" id="KW-0378">Hydrolase</keyword>
<evidence type="ECO:0000256" key="7">
    <source>
        <dbReference type="ARBA" id="ARBA00023242"/>
    </source>
</evidence>
<reference evidence="9 10" key="1">
    <citation type="journal article" date="2012" name="Genome Biol.">
        <title>Sequencing three crocodilian genomes to illuminate the evolution of archosaurs and amniotes.</title>
        <authorList>
            <person name="St John J.A."/>
            <person name="Braun E.L."/>
            <person name="Isberg S.R."/>
            <person name="Miles L.G."/>
            <person name="Chong A.Y."/>
            <person name="Gongora J."/>
            <person name="Dalzell P."/>
            <person name="Moran C."/>
            <person name="Bed'hom B."/>
            <person name="Abzhanov A."/>
            <person name="Burgess S.C."/>
            <person name="Cooksey A.M."/>
            <person name="Castoe T.A."/>
            <person name="Crawford N.G."/>
            <person name="Densmore L.D."/>
            <person name="Drew J.C."/>
            <person name="Edwards S.V."/>
            <person name="Faircloth B.C."/>
            <person name="Fujita M.K."/>
            <person name="Greenwold M.J."/>
            <person name="Hoffmann F.G."/>
            <person name="Howard J.M."/>
            <person name="Iguchi T."/>
            <person name="Janes D.E."/>
            <person name="Khan S.Y."/>
            <person name="Kohno S."/>
            <person name="de Koning A.J."/>
            <person name="Lance S.L."/>
            <person name="McCarthy F.M."/>
            <person name="McCormack J.E."/>
            <person name="Merchant M.E."/>
            <person name="Peterson D.G."/>
            <person name="Pollock D.D."/>
            <person name="Pourmand N."/>
            <person name="Raney B.J."/>
            <person name="Roessler K.A."/>
            <person name="Sanford J.R."/>
            <person name="Sawyer R.H."/>
            <person name="Schmidt C.J."/>
            <person name="Triplett E.W."/>
            <person name="Tuberville T.D."/>
            <person name="Venegas-Anaya M."/>
            <person name="Howard J.T."/>
            <person name="Jarvis E.D."/>
            <person name="Guillette L.J.Jr."/>
            <person name="Glenn T.C."/>
            <person name="Green R.E."/>
            <person name="Ray D.A."/>
        </authorList>
    </citation>
    <scope>NUCLEOTIDE SEQUENCE [LARGE SCALE GENOMIC DNA]</scope>
    <source>
        <strain evidence="9">KSC_2009_1</strain>
    </source>
</reference>
<dbReference type="Pfam" id="PF13359">
    <property type="entry name" value="DDE_Tnp_4"/>
    <property type="match status" value="1"/>
</dbReference>
<proteinExistence type="inferred from homology"/>
<comment type="subcellular location">
    <subcellularLocation>
        <location evidence="2">Nucleus</location>
    </subcellularLocation>
</comment>
<keyword evidence="5" id="KW-0479">Metal-binding</keyword>
<keyword evidence="7" id="KW-0539">Nucleus</keyword>
<evidence type="ECO:0000259" key="8">
    <source>
        <dbReference type="Pfam" id="PF13359"/>
    </source>
</evidence>
<evidence type="ECO:0000256" key="1">
    <source>
        <dbReference type="ARBA" id="ARBA00001968"/>
    </source>
</evidence>
<dbReference type="PANTHER" id="PTHR22930:SF206">
    <property type="entry name" value="NUCLEASE HARBI1"/>
    <property type="match status" value="1"/>
</dbReference>
<dbReference type="EMBL" id="AKHW03001786">
    <property type="protein sequence ID" value="KYO40983.1"/>
    <property type="molecule type" value="Genomic_DNA"/>
</dbReference>
<dbReference type="Proteomes" id="UP000050525">
    <property type="component" value="Unassembled WGS sequence"/>
</dbReference>
<dbReference type="GO" id="GO:0046872">
    <property type="term" value="F:metal ion binding"/>
    <property type="evidence" value="ECO:0007669"/>
    <property type="project" value="UniProtKB-KW"/>
</dbReference>
<keyword evidence="4" id="KW-0540">Nuclease</keyword>
<evidence type="ECO:0000256" key="3">
    <source>
        <dbReference type="ARBA" id="ARBA00006958"/>
    </source>
</evidence>
<evidence type="ECO:0000256" key="6">
    <source>
        <dbReference type="ARBA" id="ARBA00022801"/>
    </source>
</evidence>
<evidence type="ECO:0000313" key="10">
    <source>
        <dbReference type="Proteomes" id="UP000050525"/>
    </source>
</evidence>
<comment type="cofactor">
    <cofactor evidence="1">
        <name>a divalent metal cation</name>
        <dbReference type="ChEBI" id="CHEBI:60240"/>
    </cofactor>
</comment>
<sequence>MLTIWNDHQWLEMFRMKRDMFYHIISMLGPHIVRQDTNMRLAIPPDKKVAMAIMKLASSSNLHYIVNQFSVATCQLFKDITANKIIHLANPQQVIDSFNKKGFLNCIGALDSTHIPVLCPAGRGRAFTNRKGYVSVILQTMVDHQGWFMNIYTGWAGSVQDARMFRNSPLPGLVEKGHYAPGVEETVIPGSPGYISGHCLPLKPWLWKPYGGNITDPQKLVFKQCLSSCRMAVEYAFG</sequence>
<dbReference type="PANTHER" id="PTHR22930">
    <property type="match status" value="1"/>
</dbReference>
<dbReference type="GO" id="GO:0005634">
    <property type="term" value="C:nucleus"/>
    <property type="evidence" value="ECO:0007669"/>
    <property type="project" value="UniProtKB-SubCell"/>
</dbReference>
<evidence type="ECO:0000313" key="9">
    <source>
        <dbReference type="EMBL" id="KYO40983.1"/>
    </source>
</evidence>
<comment type="caution">
    <text evidence="9">The sequence shown here is derived from an EMBL/GenBank/DDBJ whole genome shotgun (WGS) entry which is preliminary data.</text>
</comment>
<dbReference type="GO" id="GO:0016787">
    <property type="term" value="F:hydrolase activity"/>
    <property type="evidence" value="ECO:0007669"/>
    <property type="project" value="UniProtKB-KW"/>
</dbReference>
<evidence type="ECO:0000256" key="5">
    <source>
        <dbReference type="ARBA" id="ARBA00022723"/>
    </source>
</evidence>
<dbReference type="InterPro" id="IPR045249">
    <property type="entry name" value="HARBI1-like"/>
</dbReference>
<evidence type="ECO:0000256" key="4">
    <source>
        <dbReference type="ARBA" id="ARBA00022722"/>
    </source>
</evidence>
<evidence type="ECO:0000256" key="2">
    <source>
        <dbReference type="ARBA" id="ARBA00004123"/>
    </source>
</evidence>